<dbReference type="RefSeq" id="WP_343759436.1">
    <property type="nucleotide sequence ID" value="NZ_BAAACG010000006.1"/>
</dbReference>
<reference evidence="3" key="1">
    <citation type="journal article" date="2019" name="Int. J. Syst. Evol. Microbiol.">
        <title>The Global Catalogue of Microorganisms (GCM) 10K type strain sequencing project: providing services to taxonomists for standard genome sequencing and annotation.</title>
        <authorList>
            <consortium name="The Broad Institute Genomics Platform"/>
            <consortium name="The Broad Institute Genome Sequencing Center for Infectious Disease"/>
            <person name="Wu L."/>
            <person name="Ma J."/>
        </authorList>
    </citation>
    <scope>NUCLEOTIDE SEQUENCE [LARGE SCALE GENOMIC DNA]</scope>
    <source>
        <strain evidence="3">JCM 1407</strain>
    </source>
</reference>
<dbReference type="Proteomes" id="UP001501510">
    <property type="component" value="Unassembled WGS sequence"/>
</dbReference>
<accession>A0ABP3ULC2</accession>
<evidence type="ECO:0000313" key="3">
    <source>
        <dbReference type="Proteomes" id="UP001501510"/>
    </source>
</evidence>
<proteinExistence type="predicted"/>
<dbReference type="InterPro" id="IPR056937">
    <property type="entry name" value="YqbQ/XkdQ"/>
</dbReference>
<sequence length="322" mass="36351">MEIILRNKYKIENLVKSILLSEALDGIAYTLELQVAKTEELKRLGIPKGSTIKLIDISANTNKSTVIFNGIVWTRNSSNKNKEMRLRCKERTVYVEESEDEYIFPAGQTATQRIKKYCSDWHIPYASLINTGVKLAKTKCRRESILSMMSKDIKETAQKGGSLYKIRMLDRLNIIKLGSNNTIWRLETIAEDIEETSSLQGAVTQVKVLGKNDKDEAKSPVIGVYKKNINYGTLQKVVQDSKVTNGEQAKKKANSLFNTGEESVKVSCAKDINTIRSGDVVSLNGTRYYVIDITHRIGSNEGMDITLGQWDYVKRRFYSGDI</sequence>
<feature type="domain" description="YqbQ/XkdQ" evidence="1">
    <location>
        <begin position="23"/>
        <end position="307"/>
    </location>
</feature>
<gene>
    <name evidence="2" type="ORF">GCM10008906_09820</name>
</gene>
<evidence type="ECO:0000313" key="2">
    <source>
        <dbReference type="EMBL" id="GAA0735738.1"/>
    </source>
</evidence>
<evidence type="ECO:0000259" key="1">
    <source>
        <dbReference type="Pfam" id="PF24032"/>
    </source>
</evidence>
<comment type="caution">
    <text evidence="2">The sequence shown here is derived from an EMBL/GenBank/DDBJ whole genome shotgun (WGS) entry which is preliminary data.</text>
</comment>
<name>A0ABP3ULC2_9CLOT</name>
<protein>
    <recommendedName>
        <fullName evidence="1">YqbQ/XkdQ domain-containing protein</fullName>
    </recommendedName>
</protein>
<dbReference type="EMBL" id="BAAACG010000006">
    <property type="protein sequence ID" value="GAA0735738.1"/>
    <property type="molecule type" value="Genomic_DNA"/>
</dbReference>
<organism evidence="2 3">
    <name type="scientific">Clostridium oceanicum</name>
    <dbReference type="NCBI Taxonomy" id="1543"/>
    <lineage>
        <taxon>Bacteria</taxon>
        <taxon>Bacillati</taxon>
        <taxon>Bacillota</taxon>
        <taxon>Clostridia</taxon>
        <taxon>Eubacteriales</taxon>
        <taxon>Clostridiaceae</taxon>
        <taxon>Clostridium</taxon>
    </lineage>
</organism>
<keyword evidence="3" id="KW-1185">Reference proteome</keyword>
<dbReference type="Pfam" id="PF24032">
    <property type="entry name" value="YQBQ"/>
    <property type="match status" value="1"/>
</dbReference>